<sequence>NTDQQCAFQIIASHSQRSKPDPLCMYLGGPRGTGKSHIINALREFFDRSGESRRFQLASYTGVAAKNISGMTLHAALNLSHS</sequence>
<gene>
    <name evidence="1" type="ORF">GYMLUDRAFT_120213</name>
</gene>
<evidence type="ECO:0000313" key="1">
    <source>
        <dbReference type="EMBL" id="KIK59524.1"/>
    </source>
</evidence>
<keyword evidence="2" id="KW-1185">Reference proteome</keyword>
<protein>
    <submittedName>
        <fullName evidence="1">Uncharacterized protein</fullName>
    </submittedName>
</protein>
<name>A0A0D0CAR1_9AGAR</name>
<dbReference type="HOGENOM" id="CLU_161528_0_1_1"/>
<dbReference type="SUPFAM" id="SSF52540">
    <property type="entry name" value="P-loop containing nucleoside triphosphate hydrolases"/>
    <property type="match status" value="1"/>
</dbReference>
<dbReference type="InterPro" id="IPR027417">
    <property type="entry name" value="P-loop_NTPase"/>
</dbReference>
<dbReference type="AlphaFoldDB" id="A0A0D0CAR1"/>
<feature type="non-terminal residue" evidence="1">
    <location>
        <position position="1"/>
    </location>
</feature>
<feature type="non-terminal residue" evidence="1">
    <location>
        <position position="82"/>
    </location>
</feature>
<organism evidence="1 2">
    <name type="scientific">Collybiopsis luxurians FD-317 M1</name>
    <dbReference type="NCBI Taxonomy" id="944289"/>
    <lineage>
        <taxon>Eukaryota</taxon>
        <taxon>Fungi</taxon>
        <taxon>Dikarya</taxon>
        <taxon>Basidiomycota</taxon>
        <taxon>Agaricomycotina</taxon>
        <taxon>Agaricomycetes</taxon>
        <taxon>Agaricomycetidae</taxon>
        <taxon>Agaricales</taxon>
        <taxon>Marasmiineae</taxon>
        <taxon>Omphalotaceae</taxon>
        <taxon>Collybiopsis</taxon>
        <taxon>Collybiopsis luxurians</taxon>
    </lineage>
</organism>
<evidence type="ECO:0000313" key="2">
    <source>
        <dbReference type="Proteomes" id="UP000053593"/>
    </source>
</evidence>
<dbReference type="OrthoDB" id="432234at2759"/>
<dbReference type="Proteomes" id="UP000053593">
    <property type="component" value="Unassembled WGS sequence"/>
</dbReference>
<dbReference type="Pfam" id="PF13245">
    <property type="entry name" value="AAA_19"/>
    <property type="match status" value="1"/>
</dbReference>
<reference evidence="1 2" key="1">
    <citation type="submission" date="2014-04" db="EMBL/GenBank/DDBJ databases">
        <title>Evolutionary Origins and Diversification of the Mycorrhizal Mutualists.</title>
        <authorList>
            <consortium name="DOE Joint Genome Institute"/>
            <consortium name="Mycorrhizal Genomics Consortium"/>
            <person name="Kohler A."/>
            <person name="Kuo A."/>
            <person name="Nagy L.G."/>
            <person name="Floudas D."/>
            <person name="Copeland A."/>
            <person name="Barry K.W."/>
            <person name="Cichocki N."/>
            <person name="Veneault-Fourrey C."/>
            <person name="LaButti K."/>
            <person name="Lindquist E.A."/>
            <person name="Lipzen A."/>
            <person name="Lundell T."/>
            <person name="Morin E."/>
            <person name="Murat C."/>
            <person name="Riley R."/>
            <person name="Ohm R."/>
            <person name="Sun H."/>
            <person name="Tunlid A."/>
            <person name="Henrissat B."/>
            <person name="Grigoriev I.V."/>
            <person name="Hibbett D.S."/>
            <person name="Martin F."/>
        </authorList>
    </citation>
    <scope>NUCLEOTIDE SEQUENCE [LARGE SCALE GENOMIC DNA]</scope>
    <source>
        <strain evidence="1 2">FD-317 M1</strain>
    </source>
</reference>
<proteinExistence type="predicted"/>
<dbReference type="Gene3D" id="3.40.50.300">
    <property type="entry name" value="P-loop containing nucleotide triphosphate hydrolases"/>
    <property type="match status" value="1"/>
</dbReference>
<dbReference type="EMBL" id="KN834779">
    <property type="protein sequence ID" value="KIK59524.1"/>
    <property type="molecule type" value="Genomic_DNA"/>
</dbReference>
<accession>A0A0D0CAR1</accession>